<dbReference type="RefSeq" id="WP_104419148.1">
    <property type="nucleotide sequence ID" value="NZ_PTJC01000005.1"/>
</dbReference>
<comment type="caution">
    <text evidence="2">The sequence shown here is derived from an EMBL/GenBank/DDBJ whole genome shotgun (WGS) entry which is preliminary data.</text>
</comment>
<organism evidence="2 3">
    <name type="scientific">Neolewinella xylanilytica</name>
    <dbReference type="NCBI Taxonomy" id="1514080"/>
    <lineage>
        <taxon>Bacteria</taxon>
        <taxon>Pseudomonadati</taxon>
        <taxon>Bacteroidota</taxon>
        <taxon>Saprospiria</taxon>
        <taxon>Saprospirales</taxon>
        <taxon>Lewinellaceae</taxon>
        <taxon>Neolewinella</taxon>
    </lineage>
</organism>
<dbReference type="Pfam" id="PF00483">
    <property type="entry name" value="NTP_transferase"/>
    <property type="match status" value="1"/>
</dbReference>
<proteinExistence type="predicted"/>
<dbReference type="PANTHER" id="PTHR42883">
    <property type="entry name" value="GLUCOSE-1-PHOSPHATE THYMIDYLTRANSFERASE"/>
    <property type="match status" value="1"/>
</dbReference>
<dbReference type="CDD" id="cd04181">
    <property type="entry name" value="NTP_transferase"/>
    <property type="match status" value="1"/>
</dbReference>
<dbReference type="SUPFAM" id="SSF53448">
    <property type="entry name" value="Nucleotide-diphospho-sugar transferases"/>
    <property type="match status" value="1"/>
</dbReference>
<dbReference type="InterPro" id="IPR005835">
    <property type="entry name" value="NTP_transferase_dom"/>
</dbReference>
<dbReference type="Gene3D" id="2.160.10.10">
    <property type="entry name" value="Hexapeptide repeat proteins"/>
    <property type="match status" value="1"/>
</dbReference>
<keyword evidence="2" id="KW-0808">Transferase</keyword>
<accession>A0A2S6IAT0</accession>
<protein>
    <submittedName>
        <fullName evidence="2">Glucose-1-phosphate thymidylyltransferase</fullName>
    </submittedName>
</protein>
<sequence>MKAIIPVAGAGMRLRPLTYTQPKPLIPVAGKPILSFIVDQLIELGVNDFVFIIGYLGEKIREYIERVYPQLNTKFVNQEERMGSAHAIWLARDHYVDADQIMIFFGDAIIDADLSEFVNSRTSCVGVKTVEDPRQFGVVEQDAEGNIRGLIEKPTIPKSNLAMVGCYKIREVQQFIEACAHNLEHKIRSIGEYPLTDALARMLEWGTELRAIRVDNWFDCGRREVLLQTNAIFLDRPGFATDDPPPYDNSIIIHPVHIGEDCVISNSIVGPHVTVGANSKLENAIVSDSIIGDYARIYDIVLRKSVVGNDASIGGMRHSLNIGDNTEIDFGGQL</sequence>
<dbReference type="EMBL" id="PTJC01000005">
    <property type="protein sequence ID" value="PPK88610.1"/>
    <property type="molecule type" value="Genomic_DNA"/>
</dbReference>
<reference evidence="2 3" key="1">
    <citation type="submission" date="2018-02" db="EMBL/GenBank/DDBJ databases">
        <title>Genomic Encyclopedia of Archaeal and Bacterial Type Strains, Phase II (KMG-II): from individual species to whole genera.</title>
        <authorList>
            <person name="Goeker M."/>
        </authorList>
    </citation>
    <scope>NUCLEOTIDE SEQUENCE [LARGE SCALE GENOMIC DNA]</scope>
    <source>
        <strain evidence="2 3">DSM 29526</strain>
    </source>
</reference>
<dbReference type="OrthoDB" id="9803871at2"/>
<dbReference type="PANTHER" id="PTHR42883:SF2">
    <property type="entry name" value="THYMIDYLYLTRANSFERASE"/>
    <property type="match status" value="1"/>
</dbReference>
<evidence type="ECO:0000259" key="1">
    <source>
        <dbReference type="Pfam" id="PF00483"/>
    </source>
</evidence>
<evidence type="ECO:0000313" key="2">
    <source>
        <dbReference type="EMBL" id="PPK88610.1"/>
    </source>
</evidence>
<dbReference type="Proteomes" id="UP000237662">
    <property type="component" value="Unassembled WGS sequence"/>
</dbReference>
<evidence type="ECO:0000313" key="3">
    <source>
        <dbReference type="Proteomes" id="UP000237662"/>
    </source>
</evidence>
<feature type="domain" description="Nucleotidyl transferase" evidence="1">
    <location>
        <begin position="2"/>
        <end position="231"/>
    </location>
</feature>
<dbReference type="Gene3D" id="3.90.550.10">
    <property type="entry name" value="Spore Coat Polysaccharide Biosynthesis Protein SpsA, Chain A"/>
    <property type="match status" value="1"/>
</dbReference>
<name>A0A2S6IAT0_9BACT</name>
<dbReference type="GO" id="GO:0016740">
    <property type="term" value="F:transferase activity"/>
    <property type="evidence" value="ECO:0007669"/>
    <property type="project" value="UniProtKB-KW"/>
</dbReference>
<dbReference type="InterPro" id="IPR029044">
    <property type="entry name" value="Nucleotide-diphossugar_trans"/>
</dbReference>
<keyword evidence="3" id="KW-1185">Reference proteome</keyword>
<dbReference type="AlphaFoldDB" id="A0A2S6IAT0"/>
<gene>
    <name evidence="2" type="ORF">CLV84_1579</name>
</gene>